<proteinExistence type="predicted"/>
<dbReference type="InterPro" id="IPR036058">
    <property type="entry name" value="Kazal_dom_sf"/>
</dbReference>
<reference evidence="2" key="1">
    <citation type="submission" date="2020-11" db="EMBL/GenBank/DDBJ databases">
        <authorList>
            <person name="Tran Van P."/>
        </authorList>
    </citation>
    <scope>NUCLEOTIDE SEQUENCE</scope>
</reference>
<gene>
    <name evidence="2" type="ORF">TMSB3V08_LOCUS11442</name>
</gene>
<dbReference type="GO" id="GO:0035556">
    <property type="term" value="P:intracellular signal transduction"/>
    <property type="evidence" value="ECO:0007669"/>
    <property type="project" value="InterPro"/>
</dbReference>
<dbReference type="GO" id="GO:0004435">
    <property type="term" value="F:phosphatidylinositol-4,5-bisphosphate phospholipase C activity"/>
    <property type="evidence" value="ECO:0007669"/>
    <property type="project" value="InterPro"/>
</dbReference>
<dbReference type="Gene3D" id="3.30.60.30">
    <property type="match status" value="1"/>
</dbReference>
<dbReference type="PROSITE" id="PS50008">
    <property type="entry name" value="PIPLC_Y_DOMAIN"/>
    <property type="match status" value="1"/>
</dbReference>
<evidence type="ECO:0000259" key="1">
    <source>
        <dbReference type="PROSITE" id="PS50008"/>
    </source>
</evidence>
<dbReference type="CDD" id="cd00104">
    <property type="entry name" value="KAZAL_FS"/>
    <property type="match status" value="1"/>
</dbReference>
<dbReference type="SUPFAM" id="SSF100895">
    <property type="entry name" value="Kazal-type serine protease inhibitors"/>
    <property type="match status" value="1"/>
</dbReference>
<sequence>MFKVKLERRVENTTDVYDSWSGHVGLPPSHFKEVNIGIMPNGGYQRIDQQSHVDCDINFPYPICPIPEGFDKRGAVMVVYGDAQQCPQRACTAEYNPVCAWDYGCQLRTFSNICHFNNFNCLTGYMLLRRSHLLLIGNSPRVKHYMINLEDSLYTTRPSLGEGEGGKEEGMGIKRNHKVELEEVNPHLRGGRVENHLGKPPPVHPIEIRTSISPSSAVELNTTSALANYTTEAGFL</sequence>
<name>A0A7R9HUE7_9NEOP</name>
<feature type="domain" description="PI-PLC Y-box" evidence="1">
    <location>
        <begin position="89"/>
        <end position="111"/>
    </location>
</feature>
<dbReference type="InterPro" id="IPR001711">
    <property type="entry name" value="PLipase_C_Pinositol-sp_Y"/>
</dbReference>
<dbReference type="GO" id="GO:0006629">
    <property type="term" value="P:lipid metabolic process"/>
    <property type="evidence" value="ECO:0007669"/>
    <property type="project" value="InterPro"/>
</dbReference>
<organism evidence="2">
    <name type="scientific">Timema monikensis</name>
    <dbReference type="NCBI Taxonomy" id="170555"/>
    <lineage>
        <taxon>Eukaryota</taxon>
        <taxon>Metazoa</taxon>
        <taxon>Ecdysozoa</taxon>
        <taxon>Arthropoda</taxon>
        <taxon>Hexapoda</taxon>
        <taxon>Insecta</taxon>
        <taxon>Pterygota</taxon>
        <taxon>Neoptera</taxon>
        <taxon>Polyneoptera</taxon>
        <taxon>Phasmatodea</taxon>
        <taxon>Timematodea</taxon>
        <taxon>Timematoidea</taxon>
        <taxon>Timematidae</taxon>
        <taxon>Timema</taxon>
    </lineage>
</organism>
<evidence type="ECO:0000313" key="2">
    <source>
        <dbReference type="EMBL" id="CAD7434792.1"/>
    </source>
</evidence>
<accession>A0A7R9HUE7</accession>
<dbReference type="AlphaFoldDB" id="A0A7R9HUE7"/>
<dbReference type="EMBL" id="OB798262">
    <property type="protein sequence ID" value="CAD7434792.1"/>
    <property type="molecule type" value="Genomic_DNA"/>
</dbReference>
<protein>
    <recommendedName>
        <fullName evidence="1">PI-PLC Y-box domain-containing protein</fullName>
    </recommendedName>
</protein>